<dbReference type="InterPro" id="IPR036942">
    <property type="entry name" value="Beta-barrel_TonB_sf"/>
</dbReference>
<dbReference type="PANTHER" id="PTHR30069">
    <property type="entry name" value="TONB-DEPENDENT OUTER MEMBRANE RECEPTOR"/>
    <property type="match status" value="1"/>
</dbReference>
<comment type="subcellular location">
    <subcellularLocation>
        <location evidence="1">Cell outer membrane</location>
        <topology evidence="1">Multi-pass membrane protein</topology>
    </subcellularLocation>
</comment>
<keyword evidence="7" id="KW-0998">Cell outer membrane</keyword>
<feature type="domain" description="TonB-dependent receptor plug" evidence="8">
    <location>
        <begin position="150"/>
        <end position="251"/>
    </location>
</feature>
<evidence type="ECO:0000256" key="5">
    <source>
        <dbReference type="ARBA" id="ARBA00022729"/>
    </source>
</evidence>
<keyword evidence="9" id="KW-0675">Receptor</keyword>
<dbReference type="Pfam" id="PF13620">
    <property type="entry name" value="CarboxypepD_reg"/>
    <property type="match status" value="1"/>
</dbReference>
<dbReference type="InterPro" id="IPR039426">
    <property type="entry name" value="TonB-dep_rcpt-like"/>
</dbReference>
<keyword evidence="5" id="KW-0732">Signal</keyword>
<evidence type="ECO:0000259" key="8">
    <source>
        <dbReference type="Pfam" id="PF07715"/>
    </source>
</evidence>
<dbReference type="InterPro" id="IPR012910">
    <property type="entry name" value="Plug_dom"/>
</dbReference>
<comment type="caution">
    <text evidence="9">The sequence shown here is derived from an EMBL/GenBank/DDBJ whole genome shotgun (WGS) entry which is preliminary data.</text>
</comment>
<dbReference type="SUPFAM" id="SSF56935">
    <property type="entry name" value="Porins"/>
    <property type="match status" value="1"/>
</dbReference>
<keyword evidence="2" id="KW-0813">Transport</keyword>
<dbReference type="Proteomes" id="UP000709336">
    <property type="component" value="Unassembled WGS sequence"/>
</dbReference>
<accession>A0ABX1QZ67</accession>
<proteinExistence type="predicted"/>
<evidence type="ECO:0000313" key="10">
    <source>
        <dbReference type="Proteomes" id="UP000709336"/>
    </source>
</evidence>
<dbReference type="RefSeq" id="WP_169209709.1">
    <property type="nucleotide sequence ID" value="NZ_JAATNW010000002.1"/>
</dbReference>
<sequence>MPTMSTLTLSTVILLWSLPYAVYSQDLVGNAAAQNERSGQMVVSVTDAVTQRALSNVMLTVTSRAGATYTLITSEDGKARFEDIPAGLYSVVGRLEGYNNVVSDAVRVARSKATALTLELPRTKDEMEVITVTATQSSVNDGQSVASRYMDREMLRSAVGGGSDVMRALDGLPGLASTGDFASFSVRGRGPRDNLIYIDNMPFDKIVHFDASLGETEDVDGGGRFSIFAPNLIRGVEFSPGGWGAGYGGKAGSLLKLDVAAGGPTPSASLRIDLAGYEVGYEGPSGVQKDTTLLFNARQLDFGELFETIDELDIGDPELSDVILKSVTNINANNALEILLLHSTEEYTRTAENVFYSENFEDTELAFNEQDSSLLGVTWKTFFADDSSLATNVYYRVSDKFSSQGEAFPDLVPEGAPFQDYPVREDILTLDEEETELGLRVDFTNYNAIGQFKAGAEIRRFDLQFITRLEDDWIQYTYDQDDFRPDPEQKYIVLQPAFINSDYDENATSYGVYAEQEYRVDNWQYNLGLRYDRDDLSDESLFSPRLNVSYGASSTARYTLSSGVFYQSPSFIDRAADPGNRDLENEQIYHLSVGGNWRLYDHYNLLVEAYYQSLDNLVTDDNRTDGLLTNDGEGDSFGVDVVVDRKFSDSWTGQFTYSYNDATRNDNDGEGDYDADNNRQHVVTVALNWEINERWKIGARWKYFTGVPEDAFIIHGNVLGDGNPLRFSQEYVSNNTERTDDFQQLNVRADYFRTFGPVSVIAFIDIVNVLAASTSGEDEFNPLTGQLVADEEEAIPWLGLKFETSW</sequence>
<keyword evidence="6" id="KW-0472">Membrane</keyword>
<name>A0ABX1QZ67_9ALTE</name>
<evidence type="ECO:0000313" key="9">
    <source>
        <dbReference type="EMBL" id="NMH59139.1"/>
    </source>
</evidence>
<evidence type="ECO:0000256" key="1">
    <source>
        <dbReference type="ARBA" id="ARBA00004571"/>
    </source>
</evidence>
<evidence type="ECO:0000256" key="4">
    <source>
        <dbReference type="ARBA" id="ARBA00022692"/>
    </source>
</evidence>
<dbReference type="SUPFAM" id="SSF49452">
    <property type="entry name" value="Starch-binding domain-like"/>
    <property type="match status" value="1"/>
</dbReference>
<protein>
    <submittedName>
        <fullName evidence="9">TonB-dependent receptor</fullName>
    </submittedName>
</protein>
<dbReference type="Gene3D" id="2.170.130.10">
    <property type="entry name" value="TonB-dependent receptor, plug domain"/>
    <property type="match status" value="1"/>
</dbReference>
<keyword evidence="4" id="KW-0812">Transmembrane</keyword>
<gene>
    <name evidence="9" type="ORF">HCJ96_03770</name>
</gene>
<keyword evidence="3" id="KW-1134">Transmembrane beta strand</keyword>
<dbReference type="InterPro" id="IPR037066">
    <property type="entry name" value="Plug_dom_sf"/>
</dbReference>
<keyword evidence="10" id="KW-1185">Reference proteome</keyword>
<dbReference type="EMBL" id="JAATNW010000002">
    <property type="protein sequence ID" value="NMH59139.1"/>
    <property type="molecule type" value="Genomic_DNA"/>
</dbReference>
<organism evidence="9 10">
    <name type="scientific">Alteromonas ponticola</name>
    <dbReference type="NCBI Taxonomy" id="2720613"/>
    <lineage>
        <taxon>Bacteria</taxon>
        <taxon>Pseudomonadati</taxon>
        <taxon>Pseudomonadota</taxon>
        <taxon>Gammaproteobacteria</taxon>
        <taxon>Alteromonadales</taxon>
        <taxon>Alteromonadaceae</taxon>
        <taxon>Alteromonas/Salinimonas group</taxon>
        <taxon>Alteromonas</taxon>
    </lineage>
</organism>
<dbReference type="PANTHER" id="PTHR30069:SF29">
    <property type="entry name" value="HEMOGLOBIN AND HEMOGLOBIN-HAPTOGLOBIN-BINDING PROTEIN 1-RELATED"/>
    <property type="match status" value="1"/>
</dbReference>
<evidence type="ECO:0000256" key="2">
    <source>
        <dbReference type="ARBA" id="ARBA00022448"/>
    </source>
</evidence>
<dbReference type="Pfam" id="PF07715">
    <property type="entry name" value="Plug"/>
    <property type="match status" value="1"/>
</dbReference>
<reference evidence="9 10" key="1">
    <citation type="submission" date="2020-03" db="EMBL/GenBank/DDBJ databases">
        <title>Alteromonas ponticola sp. nov., isolated from seawater.</title>
        <authorList>
            <person name="Yoon J.-H."/>
            <person name="Kim Y.-O."/>
        </authorList>
    </citation>
    <scope>NUCLEOTIDE SEQUENCE [LARGE SCALE GENOMIC DNA]</scope>
    <source>
        <strain evidence="9 10">MYP5</strain>
    </source>
</reference>
<evidence type="ECO:0000256" key="6">
    <source>
        <dbReference type="ARBA" id="ARBA00023136"/>
    </source>
</evidence>
<dbReference type="Gene3D" id="2.60.40.1120">
    <property type="entry name" value="Carboxypeptidase-like, regulatory domain"/>
    <property type="match status" value="1"/>
</dbReference>
<dbReference type="InterPro" id="IPR013784">
    <property type="entry name" value="Carb-bd-like_fold"/>
</dbReference>
<evidence type="ECO:0000256" key="7">
    <source>
        <dbReference type="ARBA" id="ARBA00023237"/>
    </source>
</evidence>
<dbReference type="Gene3D" id="2.40.170.20">
    <property type="entry name" value="TonB-dependent receptor, beta-barrel domain"/>
    <property type="match status" value="1"/>
</dbReference>
<evidence type="ECO:0000256" key="3">
    <source>
        <dbReference type="ARBA" id="ARBA00022452"/>
    </source>
</evidence>